<dbReference type="Proteomes" id="UP000886014">
    <property type="component" value="Unassembled WGS sequence"/>
</dbReference>
<organism evidence="7">
    <name type="scientific">candidate division WOR-3 bacterium</name>
    <dbReference type="NCBI Taxonomy" id="2052148"/>
    <lineage>
        <taxon>Bacteria</taxon>
        <taxon>Bacteria division WOR-3</taxon>
    </lineage>
</organism>
<evidence type="ECO:0000256" key="1">
    <source>
        <dbReference type="ARBA" id="ARBA00001947"/>
    </source>
</evidence>
<dbReference type="InterPro" id="IPR002933">
    <property type="entry name" value="Peptidase_M20"/>
</dbReference>
<evidence type="ECO:0000256" key="2">
    <source>
        <dbReference type="ARBA" id="ARBA00006247"/>
    </source>
</evidence>
<dbReference type="Pfam" id="PF07687">
    <property type="entry name" value="M20_dimer"/>
    <property type="match status" value="1"/>
</dbReference>
<dbReference type="SUPFAM" id="SSF55031">
    <property type="entry name" value="Bacterial exopeptidase dimerisation domain"/>
    <property type="match status" value="1"/>
</dbReference>
<evidence type="ECO:0000256" key="4">
    <source>
        <dbReference type="ARBA" id="ARBA00022801"/>
    </source>
</evidence>
<keyword evidence="3" id="KW-0479">Metal-binding</keyword>
<dbReference type="InterPro" id="IPR036264">
    <property type="entry name" value="Bact_exopeptidase_dim_dom"/>
</dbReference>
<dbReference type="GO" id="GO:0016787">
    <property type="term" value="F:hydrolase activity"/>
    <property type="evidence" value="ECO:0007669"/>
    <property type="project" value="UniProtKB-KW"/>
</dbReference>
<dbReference type="PROSITE" id="PS00758">
    <property type="entry name" value="ARGE_DAPE_CPG2_1"/>
    <property type="match status" value="1"/>
</dbReference>
<dbReference type="InterPro" id="IPR001261">
    <property type="entry name" value="ArgE/DapE_CS"/>
</dbReference>
<gene>
    <name evidence="7" type="ORF">ENL41_00765</name>
</gene>
<proteinExistence type="inferred from homology"/>
<dbReference type="EMBL" id="DRTV01000063">
    <property type="protein sequence ID" value="HHF57938.1"/>
    <property type="molecule type" value="Genomic_DNA"/>
</dbReference>
<dbReference type="Pfam" id="PF01546">
    <property type="entry name" value="Peptidase_M20"/>
    <property type="match status" value="1"/>
</dbReference>
<dbReference type="PANTHER" id="PTHR43808:SF8">
    <property type="entry name" value="PEPTIDASE M20 DIMERISATION DOMAIN-CONTAINING PROTEIN"/>
    <property type="match status" value="1"/>
</dbReference>
<dbReference type="Gene3D" id="3.40.630.10">
    <property type="entry name" value="Zn peptidases"/>
    <property type="match status" value="1"/>
</dbReference>
<sequence>MRERIENTLMELIKFKSTANNIKELKGVVDYVEDNLRLTGLTLRRFEKNYKPSLLVTTRDTLKPKILFVGHLDVVDAKDEDFVPRLEGNRIYGRGSIDMKGSCAVMMELAKELAAEKYRGDVGFLFTTDEEVGSKDGVQYLVEDVGVGGEFVIIPDGGHGFQLIVEGKGVLHLKIVAKGRSVHGSRVFEGENALDKLFNIYNELLTRFPKEPCGDPEHWHNTINLGKVVGGDSVNRVPDYAEMYLDIRFVPPYKVSDIESMVKETISKYPRVDYEVLSSGEPVFTDRNSPFILRFKKIAEEVLKKKVNFAREHGATDGRFFSVKGMQVLITAPYGENVHGDNEWVDVVSLVQLFEIFRRFVQKEQ</sequence>
<dbReference type="SUPFAM" id="SSF53187">
    <property type="entry name" value="Zn-dependent exopeptidases"/>
    <property type="match status" value="1"/>
</dbReference>
<evidence type="ECO:0000256" key="5">
    <source>
        <dbReference type="ARBA" id="ARBA00022833"/>
    </source>
</evidence>
<dbReference type="GO" id="GO:0046872">
    <property type="term" value="F:metal ion binding"/>
    <property type="evidence" value="ECO:0007669"/>
    <property type="project" value="UniProtKB-KW"/>
</dbReference>
<name>A0A7C5I1D1_UNCW3</name>
<comment type="similarity">
    <text evidence="2">Belongs to the peptidase M20A family.</text>
</comment>
<dbReference type="PROSITE" id="PS00759">
    <property type="entry name" value="ARGE_DAPE_CPG2_2"/>
    <property type="match status" value="1"/>
</dbReference>
<dbReference type="InterPro" id="IPR050072">
    <property type="entry name" value="Peptidase_M20A"/>
</dbReference>
<evidence type="ECO:0000256" key="3">
    <source>
        <dbReference type="ARBA" id="ARBA00022723"/>
    </source>
</evidence>
<keyword evidence="4" id="KW-0378">Hydrolase</keyword>
<evidence type="ECO:0000313" key="7">
    <source>
        <dbReference type="EMBL" id="HHF57938.1"/>
    </source>
</evidence>
<reference evidence="7" key="1">
    <citation type="journal article" date="2020" name="mSystems">
        <title>Genome- and Community-Level Interaction Insights into Carbon Utilization and Element Cycling Functions of Hydrothermarchaeota in Hydrothermal Sediment.</title>
        <authorList>
            <person name="Zhou Z."/>
            <person name="Liu Y."/>
            <person name="Xu W."/>
            <person name="Pan J."/>
            <person name="Luo Z.H."/>
            <person name="Li M."/>
        </authorList>
    </citation>
    <scope>NUCLEOTIDE SEQUENCE [LARGE SCALE GENOMIC DNA]</scope>
    <source>
        <strain evidence="7">HyVt-94</strain>
    </source>
</reference>
<dbReference type="PANTHER" id="PTHR43808">
    <property type="entry name" value="ACETYLORNITHINE DEACETYLASE"/>
    <property type="match status" value="1"/>
</dbReference>
<comment type="caution">
    <text evidence="7">The sequence shown here is derived from an EMBL/GenBank/DDBJ whole genome shotgun (WGS) entry which is preliminary data.</text>
</comment>
<evidence type="ECO:0000259" key="6">
    <source>
        <dbReference type="Pfam" id="PF07687"/>
    </source>
</evidence>
<comment type="cofactor">
    <cofactor evidence="1">
        <name>Zn(2+)</name>
        <dbReference type="ChEBI" id="CHEBI:29105"/>
    </cofactor>
</comment>
<keyword evidence="5" id="KW-0862">Zinc</keyword>
<protein>
    <submittedName>
        <fullName evidence="7">M20 family peptidase</fullName>
    </submittedName>
</protein>
<dbReference type="InterPro" id="IPR011650">
    <property type="entry name" value="Peptidase_M20_dimer"/>
</dbReference>
<dbReference type="Gene3D" id="3.30.70.360">
    <property type="match status" value="1"/>
</dbReference>
<dbReference type="AlphaFoldDB" id="A0A7C5I1D1"/>
<accession>A0A7C5I1D1</accession>
<feature type="domain" description="Peptidase M20 dimerisation" evidence="6">
    <location>
        <begin position="168"/>
        <end position="269"/>
    </location>
</feature>